<evidence type="ECO:0000256" key="6">
    <source>
        <dbReference type="ARBA" id="ARBA00022842"/>
    </source>
</evidence>
<dbReference type="HAMAP" id="MF_01405">
    <property type="entry name" value="Non_canon_purine_NTPase"/>
    <property type="match status" value="1"/>
</dbReference>
<dbReference type="GO" id="GO:0035870">
    <property type="term" value="F:dITP diphosphatase activity"/>
    <property type="evidence" value="ECO:0007669"/>
    <property type="project" value="UniProtKB-UniRule"/>
</dbReference>
<comment type="subunit">
    <text evidence="2 10">Homodimer.</text>
</comment>
<protein>
    <recommendedName>
        <fullName evidence="10">dITP/XTP pyrophosphatase</fullName>
        <ecNumber evidence="10">3.6.1.66</ecNumber>
    </recommendedName>
    <alternativeName>
        <fullName evidence="10">Non-canonical purine NTP pyrophosphatase</fullName>
    </alternativeName>
    <alternativeName>
        <fullName evidence="10">Non-standard purine NTP pyrophosphatase</fullName>
    </alternativeName>
    <alternativeName>
        <fullName evidence="10">Nucleoside-triphosphate diphosphatase</fullName>
    </alternativeName>
    <alternativeName>
        <fullName evidence="10">Nucleoside-triphosphate pyrophosphatase</fullName>
        <shortName evidence="10">NTPase</shortName>
    </alternativeName>
</protein>
<feature type="binding site" evidence="10">
    <location>
        <begin position="7"/>
        <end position="12"/>
    </location>
    <ligand>
        <name>substrate</name>
    </ligand>
</feature>
<feature type="binding site" evidence="10">
    <location>
        <position position="188"/>
    </location>
    <ligand>
        <name>substrate</name>
    </ligand>
</feature>
<dbReference type="GO" id="GO:0005829">
    <property type="term" value="C:cytosol"/>
    <property type="evidence" value="ECO:0007669"/>
    <property type="project" value="TreeGrafter"/>
</dbReference>
<evidence type="ECO:0000256" key="11">
    <source>
        <dbReference type="RuleBase" id="RU003781"/>
    </source>
</evidence>
<evidence type="ECO:0000256" key="1">
    <source>
        <dbReference type="ARBA" id="ARBA00008023"/>
    </source>
</evidence>
<keyword evidence="3 10" id="KW-0479">Metal-binding</keyword>
<comment type="function">
    <text evidence="10">Pyrophosphatase that catalyzes the hydrolysis of nucleoside triphosphates to their monophosphate derivatives, with a high preference for the non-canonical purine nucleotides XTP (xanthosine triphosphate), dITP (deoxyinosine triphosphate) and ITP. Seems to function as a house-cleaning enzyme that removes non-canonical purine nucleotides from the nucleotide pool, thus preventing their incorporation into DNA/RNA and avoiding chromosomal lesions.</text>
</comment>
<dbReference type="InterPro" id="IPR020922">
    <property type="entry name" value="dITP/XTP_pyrophosphatase"/>
</dbReference>
<dbReference type="GO" id="GO:0009117">
    <property type="term" value="P:nucleotide metabolic process"/>
    <property type="evidence" value="ECO:0007669"/>
    <property type="project" value="UniProtKB-KW"/>
</dbReference>
<feature type="binding site" evidence="10">
    <location>
        <begin position="164"/>
        <end position="167"/>
    </location>
    <ligand>
        <name>substrate</name>
    </ligand>
</feature>
<comment type="catalytic activity">
    <reaction evidence="8 10">
        <text>dITP + H2O = dIMP + diphosphate + H(+)</text>
        <dbReference type="Rhea" id="RHEA:28342"/>
        <dbReference type="ChEBI" id="CHEBI:15377"/>
        <dbReference type="ChEBI" id="CHEBI:15378"/>
        <dbReference type="ChEBI" id="CHEBI:33019"/>
        <dbReference type="ChEBI" id="CHEBI:61194"/>
        <dbReference type="ChEBI" id="CHEBI:61382"/>
        <dbReference type="EC" id="3.6.1.66"/>
    </reaction>
</comment>
<dbReference type="GO" id="GO:0036222">
    <property type="term" value="F:XTP diphosphatase activity"/>
    <property type="evidence" value="ECO:0007669"/>
    <property type="project" value="UniProtKB-UniRule"/>
</dbReference>
<reference evidence="12" key="1">
    <citation type="submission" date="2020-10" db="EMBL/GenBank/DDBJ databases">
        <authorList>
            <person name="Gilroy R."/>
        </authorList>
    </citation>
    <scope>NUCLEOTIDE SEQUENCE</scope>
    <source>
        <strain evidence="12">B1-13419</strain>
    </source>
</reference>
<dbReference type="SUPFAM" id="SSF52972">
    <property type="entry name" value="ITPase-like"/>
    <property type="match status" value="1"/>
</dbReference>
<dbReference type="Pfam" id="PF01725">
    <property type="entry name" value="Ham1p_like"/>
    <property type="match status" value="1"/>
</dbReference>
<dbReference type="CDD" id="cd00515">
    <property type="entry name" value="HAM1"/>
    <property type="match status" value="1"/>
</dbReference>
<evidence type="ECO:0000256" key="3">
    <source>
        <dbReference type="ARBA" id="ARBA00022723"/>
    </source>
</evidence>
<proteinExistence type="inferred from homology"/>
<keyword evidence="7 10" id="KW-0546">Nucleotide metabolism</keyword>
<reference evidence="12" key="2">
    <citation type="journal article" date="2021" name="PeerJ">
        <title>Extensive microbial diversity within the chicken gut microbiome revealed by metagenomics and culture.</title>
        <authorList>
            <person name="Gilroy R."/>
            <person name="Ravi A."/>
            <person name="Getino M."/>
            <person name="Pursley I."/>
            <person name="Horton D.L."/>
            <person name="Alikhan N.F."/>
            <person name="Baker D."/>
            <person name="Gharbi K."/>
            <person name="Hall N."/>
            <person name="Watson M."/>
            <person name="Adriaenssens E.M."/>
            <person name="Foster-Nyarko E."/>
            <person name="Jarju S."/>
            <person name="Secka A."/>
            <person name="Antonio M."/>
            <person name="Oren A."/>
            <person name="Chaudhuri R.R."/>
            <person name="La Ragione R."/>
            <person name="Hildebrand F."/>
            <person name="Pallen M.J."/>
        </authorList>
    </citation>
    <scope>NUCLEOTIDE SEQUENCE</scope>
    <source>
        <strain evidence="12">B1-13419</strain>
    </source>
</reference>
<evidence type="ECO:0000256" key="4">
    <source>
        <dbReference type="ARBA" id="ARBA00022741"/>
    </source>
</evidence>
<accession>A0A9D9NHJ4</accession>
<evidence type="ECO:0000256" key="7">
    <source>
        <dbReference type="ARBA" id="ARBA00023080"/>
    </source>
</evidence>
<keyword evidence="5 10" id="KW-0378">Hydrolase</keyword>
<dbReference type="GO" id="GO:0009146">
    <property type="term" value="P:purine nucleoside triphosphate catabolic process"/>
    <property type="evidence" value="ECO:0007669"/>
    <property type="project" value="UniProtKB-UniRule"/>
</dbReference>
<organism evidence="12 13">
    <name type="scientific">Candidatus Cryptobacteroides faecigallinarum</name>
    <dbReference type="NCBI Taxonomy" id="2840763"/>
    <lineage>
        <taxon>Bacteria</taxon>
        <taxon>Pseudomonadati</taxon>
        <taxon>Bacteroidota</taxon>
        <taxon>Bacteroidia</taxon>
        <taxon>Bacteroidales</taxon>
        <taxon>Candidatus Cryptobacteroides</taxon>
    </lineage>
</organism>
<dbReference type="EC" id="3.6.1.66" evidence="10"/>
<dbReference type="GO" id="GO:0046872">
    <property type="term" value="F:metal ion binding"/>
    <property type="evidence" value="ECO:0007669"/>
    <property type="project" value="UniProtKB-KW"/>
</dbReference>
<dbReference type="Proteomes" id="UP000823757">
    <property type="component" value="Unassembled WGS sequence"/>
</dbReference>
<comment type="catalytic activity">
    <reaction evidence="10">
        <text>ITP + H2O = IMP + diphosphate + H(+)</text>
        <dbReference type="Rhea" id="RHEA:29399"/>
        <dbReference type="ChEBI" id="CHEBI:15377"/>
        <dbReference type="ChEBI" id="CHEBI:15378"/>
        <dbReference type="ChEBI" id="CHEBI:33019"/>
        <dbReference type="ChEBI" id="CHEBI:58053"/>
        <dbReference type="ChEBI" id="CHEBI:61402"/>
        <dbReference type="EC" id="3.6.1.66"/>
    </reaction>
</comment>
<comment type="cofactor">
    <cofactor evidence="10">
        <name>Mg(2+)</name>
        <dbReference type="ChEBI" id="CHEBI:18420"/>
    </cofactor>
    <text evidence="10">Binds 1 Mg(2+) ion per subunit.</text>
</comment>
<evidence type="ECO:0000256" key="5">
    <source>
        <dbReference type="ARBA" id="ARBA00022801"/>
    </source>
</evidence>
<keyword evidence="6 10" id="KW-0460">Magnesium</keyword>
<dbReference type="InterPro" id="IPR002637">
    <property type="entry name" value="RdgB/HAM1"/>
</dbReference>
<feature type="binding site" evidence="10">
    <location>
        <begin position="193"/>
        <end position="194"/>
    </location>
    <ligand>
        <name>substrate</name>
    </ligand>
</feature>
<dbReference type="Gene3D" id="3.90.950.10">
    <property type="match status" value="1"/>
</dbReference>
<dbReference type="FunFam" id="3.90.950.10:FF:000001">
    <property type="entry name" value="dITP/XTP pyrophosphatase"/>
    <property type="match status" value="1"/>
</dbReference>
<comment type="catalytic activity">
    <reaction evidence="9 10">
        <text>XTP + H2O = XMP + diphosphate + H(+)</text>
        <dbReference type="Rhea" id="RHEA:28610"/>
        <dbReference type="ChEBI" id="CHEBI:15377"/>
        <dbReference type="ChEBI" id="CHEBI:15378"/>
        <dbReference type="ChEBI" id="CHEBI:33019"/>
        <dbReference type="ChEBI" id="CHEBI:57464"/>
        <dbReference type="ChEBI" id="CHEBI:61314"/>
        <dbReference type="EC" id="3.6.1.66"/>
    </reaction>
</comment>
<feature type="binding site" evidence="10">
    <location>
        <position position="68"/>
    </location>
    <ligand>
        <name>Mg(2+)</name>
        <dbReference type="ChEBI" id="CHEBI:18420"/>
    </ligand>
</feature>
<dbReference type="PANTHER" id="PTHR11067">
    <property type="entry name" value="INOSINE TRIPHOSPHATE PYROPHOSPHATASE/HAM1 PROTEIN"/>
    <property type="match status" value="1"/>
</dbReference>
<gene>
    <name evidence="12" type="primary">rdgB</name>
    <name evidence="12" type="ORF">IAB91_00145</name>
</gene>
<keyword evidence="4 10" id="KW-0547">Nucleotide-binding</keyword>
<feature type="binding site" evidence="10">
    <location>
        <position position="69"/>
    </location>
    <ligand>
        <name>substrate</name>
    </ligand>
</feature>
<dbReference type="NCBIfam" id="TIGR00042">
    <property type="entry name" value="RdgB/HAM1 family non-canonical purine NTP pyrophosphatase"/>
    <property type="match status" value="1"/>
</dbReference>
<comment type="caution">
    <text evidence="12">The sequence shown here is derived from an EMBL/GenBank/DDBJ whole genome shotgun (WGS) entry which is preliminary data.</text>
</comment>
<evidence type="ECO:0000256" key="9">
    <source>
        <dbReference type="ARBA" id="ARBA00052017"/>
    </source>
</evidence>
<dbReference type="EMBL" id="JADIMD010000001">
    <property type="protein sequence ID" value="MBO8473687.1"/>
    <property type="molecule type" value="Genomic_DNA"/>
</dbReference>
<comment type="caution">
    <text evidence="10">Lacks conserved residue(s) required for the propagation of feature annotation.</text>
</comment>
<dbReference type="GO" id="GO:0017111">
    <property type="term" value="F:ribonucleoside triphosphate phosphatase activity"/>
    <property type="evidence" value="ECO:0007669"/>
    <property type="project" value="InterPro"/>
</dbReference>
<dbReference type="GO" id="GO:0036220">
    <property type="term" value="F:ITP diphosphatase activity"/>
    <property type="evidence" value="ECO:0007669"/>
    <property type="project" value="UniProtKB-UniRule"/>
</dbReference>
<name>A0A9D9NHJ4_9BACT</name>
<dbReference type="AlphaFoldDB" id="A0A9D9NHJ4"/>
<evidence type="ECO:0000256" key="2">
    <source>
        <dbReference type="ARBA" id="ARBA00011738"/>
    </source>
</evidence>
<feature type="active site" description="Proton acceptor" evidence="10">
    <location>
        <position position="68"/>
    </location>
</feature>
<evidence type="ECO:0000256" key="10">
    <source>
        <dbReference type="HAMAP-Rule" id="MF_01405"/>
    </source>
</evidence>
<dbReference type="PANTHER" id="PTHR11067:SF9">
    <property type="entry name" value="INOSINE TRIPHOSPHATE PYROPHOSPHATASE"/>
    <property type="match status" value="1"/>
</dbReference>
<evidence type="ECO:0000256" key="8">
    <source>
        <dbReference type="ARBA" id="ARBA00051875"/>
    </source>
</evidence>
<dbReference type="GO" id="GO:0000166">
    <property type="term" value="F:nucleotide binding"/>
    <property type="evidence" value="ECO:0007669"/>
    <property type="project" value="UniProtKB-KW"/>
</dbReference>
<evidence type="ECO:0000313" key="12">
    <source>
        <dbReference type="EMBL" id="MBO8473687.1"/>
    </source>
</evidence>
<dbReference type="InterPro" id="IPR029001">
    <property type="entry name" value="ITPase-like_fam"/>
</dbReference>
<comment type="similarity">
    <text evidence="1 10 11">Belongs to the HAM1 NTPase family.</text>
</comment>
<sequence>MKIVFATGNGGKLREAREILGRGFELVTPADMGITEEIPETGNSLTANSRQKAEYIWNKCGCNCFSDDSGLEVDILGGAPGVHTARYAGDDKDFNKNIDLLLQNIAIREMEASMAASYGISLKKLGRRARFRCVVTLILDGEKHYFEGTLEGKIAHTRSGNGGFGYDPVFIPDEYPDKTLSEISEDEKNAISHRGKALRAMAEWLAASQEASQA</sequence>
<evidence type="ECO:0000313" key="13">
    <source>
        <dbReference type="Proteomes" id="UP000823757"/>
    </source>
</evidence>